<keyword evidence="3" id="KW-0732">Signal</keyword>
<feature type="coiled-coil region" evidence="1">
    <location>
        <begin position="30"/>
        <end position="57"/>
    </location>
</feature>
<feature type="chain" id="PRO_5043643263" description="TsaA-like domain-containing protein" evidence="3">
    <location>
        <begin position="20"/>
        <end position="138"/>
    </location>
</feature>
<dbReference type="PANTHER" id="PTHR12818">
    <property type="entry name" value="TRNA (ADENINE(37)-N6)-METHYLTRANSFERASE"/>
    <property type="match status" value="1"/>
</dbReference>
<evidence type="ECO:0000256" key="3">
    <source>
        <dbReference type="SAM" id="SignalP"/>
    </source>
</evidence>
<dbReference type="InterPro" id="IPR036413">
    <property type="entry name" value="YaeB-like_sf"/>
</dbReference>
<protein>
    <recommendedName>
        <fullName evidence="4">TsaA-like domain-containing protein</fullName>
    </recommendedName>
</protein>
<evidence type="ECO:0000259" key="4">
    <source>
        <dbReference type="PROSITE" id="PS51668"/>
    </source>
</evidence>
<evidence type="ECO:0000313" key="5">
    <source>
        <dbReference type="EMBL" id="KAK9861084.1"/>
    </source>
</evidence>
<organism evidence="5 6">
    <name type="scientific">Apatococcus fuscideae</name>
    <dbReference type="NCBI Taxonomy" id="2026836"/>
    <lineage>
        <taxon>Eukaryota</taxon>
        <taxon>Viridiplantae</taxon>
        <taxon>Chlorophyta</taxon>
        <taxon>core chlorophytes</taxon>
        <taxon>Trebouxiophyceae</taxon>
        <taxon>Chlorellales</taxon>
        <taxon>Chlorellaceae</taxon>
        <taxon>Apatococcus</taxon>
    </lineage>
</organism>
<feature type="signal peptide" evidence="3">
    <location>
        <begin position="1"/>
        <end position="19"/>
    </location>
</feature>
<dbReference type="InterPro" id="IPR023370">
    <property type="entry name" value="TrmO-like_N"/>
</dbReference>
<evidence type="ECO:0000256" key="2">
    <source>
        <dbReference type="SAM" id="MobiDB-lite"/>
    </source>
</evidence>
<feature type="region of interest" description="Disordered" evidence="2">
    <location>
        <begin position="57"/>
        <end position="77"/>
    </location>
</feature>
<dbReference type="EMBL" id="JALJOV010000817">
    <property type="protein sequence ID" value="KAK9861084.1"/>
    <property type="molecule type" value="Genomic_DNA"/>
</dbReference>
<keyword evidence="1" id="KW-0175">Coiled coil</keyword>
<proteinExistence type="predicted"/>
<dbReference type="InterPro" id="IPR040372">
    <property type="entry name" value="YaeB-like"/>
</dbReference>
<name>A0AAW1SX02_9CHLO</name>
<dbReference type="AlphaFoldDB" id="A0AAW1SX02"/>
<evidence type="ECO:0000256" key="1">
    <source>
        <dbReference type="SAM" id="Coils"/>
    </source>
</evidence>
<comment type="caution">
    <text evidence="5">The sequence shown here is derived from an EMBL/GenBank/DDBJ whole genome shotgun (WGS) entry which is preliminary data.</text>
</comment>
<keyword evidence="6" id="KW-1185">Reference proteome</keyword>
<sequence length="138" mass="15019">MREAVAVLALAALVSLLLSGSTQPQLQAEIERLKRLRAEERKGRTNAEQALRELRRQVAASEGPSLEDASQNKPAGLDWIRPLPLRPIGILQSCFSKRSGTPRQPLLVPSARAMLRLRSGLACLQPAWTVSTAFLTAG</sequence>
<dbReference type="PANTHER" id="PTHR12818:SF0">
    <property type="entry name" value="TRNA (ADENINE(37)-N6)-METHYLTRANSFERASE"/>
    <property type="match status" value="1"/>
</dbReference>
<evidence type="ECO:0000313" key="6">
    <source>
        <dbReference type="Proteomes" id="UP001485043"/>
    </source>
</evidence>
<dbReference type="SUPFAM" id="SSF118196">
    <property type="entry name" value="YaeB-like"/>
    <property type="match status" value="1"/>
</dbReference>
<gene>
    <name evidence="5" type="ORF">WJX84_010409</name>
</gene>
<dbReference type="PROSITE" id="PS51668">
    <property type="entry name" value="TSAA_2"/>
    <property type="match status" value="1"/>
</dbReference>
<reference evidence="5 6" key="1">
    <citation type="journal article" date="2024" name="Nat. Commun.">
        <title>Phylogenomics reveals the evolutionary origins of lichenization in chlorophyte algae.</title>
        <authorList>
            <person name="Puginier C."/>
            <person name="Libourel C."/>
            <person name="Otte J."/>
            <person name="Skaloud P."/>
            <person name="Haon M."/>
            <person name="Grisel S."/>
            <person name="Petersen M."/>
            <person name="Berrin J.G."/>
            <person name="Delaux P.M."/>
            <person name="Dal Grande F."/>
            <person name="Keller J."/>
        </authorList>
    </citation>
    <scope>NUCLEOTIDE SEQUENCE [LARGE SCALE GENOMIC DNA]</scope>
    <source>
        <strain evidence="5 6">SAG 2523</strain>
    </source>
</reference>
<dbReference type="Proteomes" id="UP001485043">
    <property type="component" value="Unassembled WGS sequence"/>
</dbReference>
<accession>A0AAW1SX02</accession>
<feature type="domain" description="TsaA-like" evidence="4">
    <location>
        <begin position="85"/>
        <end position="138"/>
    </location>
</feature>